<keyword evidence="4" id="KW-0804">Transcription</keyword>
<keyword evidence="2" id="KW-0805">Transcription regulation</keyword>
<dbReference type="AlphaFoldDB" id="A0A1G9UGL8"/>
<evidence type="ECO:0000256" key="1">
    <source>
        <dbReference type="ARBA" id="ARBA00022491"/>
    </source>
</evidence>
<dbReference type="InterPro" id="IPR001647">
    <property type="entry name" value="HTH_TetR"/>
</dbReference>
<organism evidence="7 8">
    <name type="scientific">Acetanaerobacterium elongatum</name>
    <dbReference type="NCBI Taxonomy" id="258515"/>
    <lineage>
        <taxon>Bacteria</taxon>
        <taxon>Bacillati</taxon>
        <taxon>Bacillota</taxon>
        <taxon>Clostridia</taxon>
        <taxon>Eubacteriales</taxon>
        <taxon>Oscillospiraceae</taxon>
        <taxon>Acetanaerobacterium</taxon>
    </lineage>
</organism>
<dbReference type="GO" id="GO:0000976">
    <property type="term" value="F:transcription cis-regulatory region binding"/>
    <property type="evidence" value="ECO:0007669"/>
    <property type="project" value="TreeGrafter"/>
</dbReference>
<dbReference type="InterPro" id="IPR050109">
    <property type="entry name" value="HTH-type_TetR-like_transc_reg"/>
</dbReference>
<dbReference type="OrthoDB" id="9785164at2"/>
<gene>
    <name evidence="7" type="ORF">SAMN05192585_10212</name>
</gene>
<keyword evidence="3 5" id="KW-0238">DNA-binding</keyword>
<proteinExistence type="predicted"/>
<dbReference type="SUPFAM" id="SSF46689">
    <property type="entry name" value="Homeodomain-like"/>
    <property type="match status" value="1"/>
</dbReference>
<feature type="domain" description="HTH tetR-type" evidence="6">
    <location>
        <begin position="1"/>
        <end position="61"/>
    </location>
</feature>
<sequence>MTTKERILEEALNLFSVKGYEAVSVRDIAGVVGIRESAIYKHYPNKRAIYDCILTRYAERMSGFFQRFQITDEQGGFSVNNEVQRLFEGYTEEQLIANSLQVFRFVFTDETMVKVRRMLTVERYCSTEAAALFCRMMFDDAITYQSQILKRMIDDGLFVKVDPEVLAWEFYAPIFSLFFRYDNGEAELNKALILVEKHIRHFYRTSVIRPL</sequence>
<dbReference type="SUPFAM" id="SSF48498">
    <property type="entry name" value="Tetracyclin repressor-like, C-terminal domain"/>
    <property type="match status" value="1"/>
</dbReference>
<evidence type="ECO:0000313" key="7">
    <source>
        <dbReference type="EMBL" id="SDM59100.1"/>
    </source>
</evidence>
<evidence type="ECO:0000259" key="6">
    <source>
        <dbReference type="PROSITE" id="PS50977"/>
    </source>
</evidence>
<evidence type="ECO:0000256" key="3">
    <source>
        <dbReference type="ARBA" id="ARBA00023125"/>
    </source>
</evidence>
<evidence type="ECO:0000256" key="5">
    <source>
        <dbReference type="PROSITE-ProRule" id="PRU00335"/>
    </source>
</evidence>
<reference evidence="7 8" key="1">
    <citation type="submission" date="2016-10" db="EMBL/GenBank/DDBJ databases">
        <authorList>
            <person name="de Groot N.N."/>
        </authorList>
    </citation>
    <scope>NUCLEOTIDE SEQUENCE [LARGE SCALE GENOMIC DNA]</scope>
    <source>
        <strain evidence="7 8">CGMCC 1.5012</strain>
    </source>
</reference>
<keyword evidence="1" id="KW-0678">Repressor</keyword>
<dbReference type="InterPro" id="IPR036271">
    <property type="entry name" value="Tet_transcr_reg_TetR-rel_C_sf"/>
</dbReference>
<dbReference type="Proteomes" id="UP000199182">
    <property type="component" value="Unassembled WGS sequence"/>
</dbReference>
<dbReference type="PROSITE" id="PS50977">
    <property type="entry name" value="HTH_TETR_2"/>
    <property type="match status" value="1"/>
</dbReference>
<dbReference type="STRING" id="258515.SAMN05192585_10212"/>
<dbReference type="GO" id="GO:0003700">
    <property type="term" value="F:DNA-binding transcription factor activity"/>
    <property type="evidence" value="ECO:0007669"/>
    <property type="project" value="TreeGrafter"/>
</dbReference>
<protein>
    <submittedName>
        <fullName evidence="7">Transcriptional regulator, TetR family</fullName>
    </submittedName>
</protein>
<dbReference type="RefSeq" id="WP_092637462.1">
    <property type="nucleotide sequence ID" value="NZ_FNID01000002.1"/>
</dbReference>
<dbReference type="Pfam" id="PF00440">
    <property type="entry name" value="TetR_N"/>
    <property type="match status" value="1"/>
</dbReference>
<dbReference type="PANTHER" id="PTHR30055:SF175">
    <property type="entry name" value="HTH-TYPE TRANSCRIPTIONAL REPRESSOR KSTR2"/>
    <property type="match status" value="1"/>
</dbReference>
<evidence type="ECO:0000313" key="8">
    <source>
        <dbReference type="Proteomes" id="UP000199182"/>
    </source>
</evidence>
<dbReference type="PRINTS" id="PR00455">
    <property type="entry name" value="HTHTETR"/>
</dbReference>
<accession>A0A1G9UGL8</accession>
<feature type="DNA-binding region" description="H-T-H motif" evidence="5">
    <location>
        <begin position="24"/>
        <end position="43"/>
    </location>
</feature>
<dbReference type="InterPro" id="IPR009057">
    <property type="entry name" value="Homeodomain-like_sf"/>
</dbReference>
<dbReference type="EMBL" id="FNID01000002">
    <property type="protein sequence ID" value="SDM59100.1"/>
    <property type="molecule type" value="Genomic_DNA"/>
</dbReference>
<evidence type="ECO:0000256" key="2">
    <source>
        <dbReference type="ARBA" id="ARBA00023015"/>
    </source>
</evidence>
<keyword evidence="8" id="KW-1185">Reference proteome</keyword>
<evidence type="ECO:0000256" key="4">
    <source>
        <dbReference type="ARBA" id="ARBA00023163"/>
    </source>
</evidence>
<dbReference type="PANTHER" id="PTHR30055">
    <property type="entry name" value="HTH-TYPE TRANSCRIPTIONAL REGULATOR RUTR"/>
    <property type="match status" value="1"/>
</dbReference>
<name>A0A1G9UGL8_9FIRM</name>
<dbReference type="Gene3D" id="1.10.357.10">
    <property type="entry name" value="Tetracycline Repressor, domain 2"/>
    <property type="match status" value="1"/>
</dbReference>